<evidence type="ECO:0000259" key="2">
    <source>
        <dbReference type="Pfam" id="PF07859"/>
    </source>
</evidence>
<keyword evidence="1 3" id="KW-0378">Hydrolase</keyword>
<gene>
    <name evidence="3" type="ORF">MNQ99_18830</name>
</gene>
<geneLocation type="plasmid" evidence="3 4">
    <name>p1</name>
</geneLocation>
<evidence type="ECO:0000256" key="1">
    <source>
        <dbReference type="ARBA" id="ARBA00022801"/>
    </source>
</evidence>
<dbReference type="InterPro" id="IPR013094">
    <property type="entry name" value="AB_hydrolase_3"/>
</dbReference>
<sequence>MARELLHSVAPSVASLAEQLLSIRPREEAVTLDGIRANTPNLRALMGSYRGQVTERDIVIALRDGEALSGRLFTPAGADADTLVVYAHGGGWVYGDTEFVADVAAYMALSTQARVLSISYRLAPEHHSPAAEVDVVAQLRAIAAEPGRVAPSARRIVVVGDSAGGYLALRAMLQLSSQERRTVEGLVLIYPAVNPPNDATRPTTPDGITLTANRVEMFWNLYQPNPSARASATDAEGTRSSLASLPPTSVVTVELDPLREEGQELAAQLSEIGVLKDVVNLRGQLHGLLWMRGLTDEADQIFDVIRTHIHDQ</sequence>
<protein>
    <submittedName>
        <fullName evidence="3">Alpha/beta hydrolase</fullName>
    </submittedName>
</protein>
<accession>A0ABY3WEX6</accession>
<keyword evidence="3" id="KW-0614">Plasmid</keyword>
<dbReference type="SUPFAM" id="SSF53474">
    <property type="entry name" value="alpha/beta-Hydrolases"/>
    <property type="match status" value="1"/>
</dbReference>
<dbReference type="RefSeq" id="WP_241915479.1">
    <property type="nucleotide sequence ID" value="NZ_CP093327.1"/>
</dbReference>
<keyword evidence="4" id="KW-1185">Reference proteome</keyword>
<feature type="domain" description="Alpha/beta hydrolase fold-3" evidence="2">
    <location>
        <begin position="84"/>
        <end position="288"/>
    </location>
</feature>
<reference evidence="3 4" key="1">
    <citation type="submission" date="2022-03" db="EMBL/GenBank/DDBJ databases">
        <title>Isotopic signatures of nitrous oxide derived from detoxification processes.</title>
        <authorList>
            <person name="Behrendt U."/>
            <person name="Buchen C."/>
            <person name="Well R."/>
            <person name="Ulrich A."/>
            <person name="Rohe L."/>
            <person name="Kolb S."/>
            <person name="Schloter M."/>
            <person name="Horn M.A."/>
            <person name="Augustin J."/>
        </authorList>
    </citation>
    <scope>NUCLEOTIDE SEQUENCE [LARGE SCALE GENOMIC DNA]</scope>
    <source>
        <strain evidence="3 4">S4-C24</strain>
        <plasmid evidence="3 4">p1</plasmid>
    </source>
</reference>
<proteinExistence type="predicted"/>
<dbReference type="PANTHER" id="PTHR48081:SF8">
    <property type="entry name" value="ALPHA_BETA HYDROLASE FOLD-3 DOMAIN-CONTAINING PROTEIN-RELATED"/>
    <property type="match status" value="1"/>
</dbReference>
<dbReference type="Proteomes" id="UP000829069">
    <property type="component" value="Plasmid p1"/>
</dbReference>
<dbReference type="GO" id="GO:0016787">
    <property type="term" value="F:hydrolase activity"/>
    <property type="evidence" value="ECO:0007669"/>
    <property type="project" value="UniProtKB-KW"/>
</dbReference>
<evidence type="ECO:0000313" key="3">
    <source>
        <dbReference type="EMBL" id="UNK47780.1"/>
    </source>
</evidence>
<name>A0ABY3WEX6_9MICC</name>
<dbReference type="Gene3D" id="3.40.50.1820">
    <property type="entry name" value="alpha/beta hydrolase"/>
    <property type="match status" value="1"/>
</dbReference>
<dbReference type="InterPro" id="IPR029058">
    <property type="entry name" value="AB_hydrolase_fold"/>
</dbReference>
<dbReference type="Pfam" id="PF07859">
    <property type="entry name" value="Abhydrolase_3"/>
    <property type="match status" value="1"/>
</dbReference>
<organism evidence="3 4">
    <name type="scientific">Arthrobacter sulfonylureivorans</name>
    <dbReference type="NCBI Taxonomy" id="2486855"/>
    <lineage>
        <taxon>Bacteria</taxon>
        <taxon>Bacillati</taxon>
        <taxon>Actinomycetota</taxon>
        <taxon>Actinomycetes</taxon>
        <taxon>Micrococcales</taxon>
        <taxon>Micrococcaceae</taxon>
        <taxon>Arthrobacter</taxon>
    </lineage>
</organism>
<dbReference type="EMBL" id="CP093327">
    <property type="protein sequence ID" value="UNK47780.1"/>
    <property type="molecule type" value="Genomic_DNA"/>
</dbReference>
<evidence type="ECO:0000313" key="4">
    <source>
        <dbReference type="Proteomes" id="UP000829069"/>
    </source>
</evidence>
<dbReference type="InterPro" id="IPR050300">
    <property type="entry name" value="GDXG_lipolytic_enzyme"/>
</dbReference>
<dbReference type="PANTHER" id="PTHR48081">
    <property type="entry name" value="AB HYDROLASE SUPERFAMILY PROTEIN C4A8.06C"/>
    <property type="match status" value="1"/>
</dbReference>